<dbReference type="Pfam" id="PF13577">
    <property type="entry name" value="SnoaL_4"/>
    <property type="match status" value="1"/>
</dbReference>
<dbReference type="RefSeq" id="WP_148068394.1">
    <property type="nucleotide sequence ID" value="NZ_VRZA01000003.1"/>
</dbReference>
<name>A0A5C9A275_9GAMM</name>
<dbReference type="AlphaFoldDB" id="A0A5C9A275"/>
<accession>A0A5C9A275</accession>
<dbReference type="EMBL" id="VRZA01000003">
    <property type="protein sequence ID" value="TXS94052.1"/>
    <property type="molecule type" value="Genomic_DNA"/>
</dbReference>
<gene>
    <name evidence="2" type="ORF">FV139_10595</name>
</gene>
<proteinExistence type="predicted"/>
<reference evidence="2 3" key="1">
    <citation type="submission" date="2019-08" db="EMBL/GenBank/DDBJ databases">
        <title>Parahaliea maris sp. nov., isolated from the surface seawater.</title>
        <authorList>
            <person name="Liu Y."/>
        </authorList>
    </citation>
    <scope>NUCLEOTIDE SEQUENCE [LARGE SCALE GENOMIC DNA]</scope>
    <source>
        <strain evidence="2 3">HSLHS9</strain>
    </source>
</reference>
<organism evidence="2 3">
    <name type="scientific">Parahaliea maris</name>
    <dbReference type="NCBI Taxonomy" id="2716870"/>
    <lineage>
        <taxon>Bacteria</taxon>
        <taxon>Pseudomonadati</taxon>
        <taxon>Pseudomonadota</taxon>
        <taxon>Gammaproteobacteria</taxon>
        <taxon>Cellvibrionales</taxon>
        <taxon>Halieaceae</taxon>
        <taxon>Parahaliea</taxon>
    </lineage>
</organism>
<sequence length="195" mass="22382">MGEQRQVLNKKNMNMTGGLPLEAGDGGLEDLRRSVQQLMDIEAIKQLKHAYFRCIDTANLEELATLFHDDVLVHFIGGHYEWKVEGKQNYLDNIQHAFTNVSVGHHNGHQPEIEIHSATEARGIWYLADHMWILPHKSHTTGTALYWDSYEKVDGKWLIRETRYERLYEINTQLAENPRLSSHYLGVHGPAPAEG</sequence>
<dbReference type="InterPro" id="IPR037401">
    <property type="entry name" value="SnoaL-like"/>
</dbReference>
<dbReference type="InterPro" id="IPR032710">
    <property type="entry name" value="NTF2-like_dom_sf"/>
</dbReference>
<dbReference type="SUPFAM" id="SSF54427">
    <property type="entry name" value="NTF2-like"/>
    <property type="match status" value="1"/>
</dbReference>
<comment type="caution">
    <text evidence="2">The sequence shown here is derived from an EMBL/GenBank/DDBJ whole genome shotgun (WGS) entry which is preliminary data.</text>
</comment>
<feature type="domain" description="SnoaL-like" evidence="1">
    <location>
        <begin position="37"/>
        <end position="163"/>
    </location>
</feature>
<keyword evidence="3" id="KW-1185">Reference proteome</keyword>
<evidence type="ECO:0000259" key="1">
    <source>
        <dbReference type="Pfam" id="PF13577"/>
    </source>
</evidence>
<evidence type="ECO:0000313" key="2">
    <source>
        <dbReference type="EMBL" id="TXS94052.1"/>
    </source>
</evidence>
<evidence type="ECO:0000313" key="3">
    <source>
        <dbReference type="Proteomes" id="UP000321039"/>
    </source>
</evidence>
<dbReference type="Proteomes" id="UP000321039">
    <property type="component" value="Unassembled WGS sequence"/>
</dbReference>
<protein>
    <submittedName>
        <fullName evidence="2">Nuclear transport factor 2 family protein</fullName>
    </submittedName>
</protein>
<dbReference type="Gene3D" id="3.10.450.50">
    <property type="match status" value="1"/>
</dbReference>